<dbReference type="PROSITE" id="PS51151">
    <property type="entry name" value="NAC_AB"/>
    <property type="match status" value="1"/>
</dbReference>
<dbReference type="Gene3D" id="1.10.8.10">
    <property type="entry name" value="DNA helicase RuvA subunit, C-terminal domain"/>
    <property type="match status" value="1"/>
</dbReference>
<dbReference type="Pfam" id="PF01849">
    <property type="entry name" value="NAC"/>
    <property type="match status" value="1"/>
</dbReference>
<evidence type="ECO:0000313" key="7">
    <source>
        <dbReference type="EMBL" id="AJA92029.1"/>
    </source>
</evidence>
<dbReference type="EMBL" id="CP007026">
    <property type="protein sequence ID" value="AJA92029.1"/>
    <property type="molecule type" value="Genomic_DNA"/>
</dbReference>
<keyword evidence="1 4" id="KW-0813">Transport</keyword>
<dbReference type="GO" id="GO:0015031">
    <property type="term" value="P:protein transport"/>
    <property type="evidence" value="ECO:0007669"/>
    <property type="project" value="UniProtKB-UniRule"/>
</dbReference>
<dbReference type="NCBIfam" id="TIGR00264">
    <property type="entry name" value="archaeal-type nascent polypeptide-associated complex protein"/>
    <property type="match status" value="1"/>
</dbReference>
<comment type="function">
    <text evidence="4">Contacts the emerging nascent chain on the ribosome.</text>
</comment>
<comment type="subunit">
    <text evidence="4">Homodimer. Interacts with the ribosome. Binds ribosomal RNA.</text>
</comment>
<name>A0A0A7UZ13_9ARCH</name>
<dbReference type="InterPro" id="IPR005231">
    <property type="entry name" value="NAC_arc"/>
</dbReference>
<dbReference type="InterPro" id="IPR038187">
    <property type="entry name" value="NAC_A/B_dom_sf"/>
</dbReference>
<dbReference type="RefSeq" id="WP_048106221.1">
    <property type="nucleotide sequence ID" value="NZ_CP007026.1"/>
</dbReference>
<dbReference type="GO" id="GO:0003723">
    <property type="term" value="F:RNA binding"/>
    <property type="evidence" value="ECO:0007669"/>
    <property type="project" value="UniProtKB-UniRule"/>
</dbReference>
<dbReference type="OrthoDB" id="53273at2157"/>
<evidence type="ECO:0000256" key="1">
    <source>
        <dbReference type="ARBA" id="ARBA00022448"/>
    </source>
</evidence>
<evidence type="ECO:0000259" key="6">
    <source>
        <dbReference type="PROSITE" id="PS51151"/>
    </source>
</evidence>
<dbReference type="GeneID" id="24817199"/>
<dbReference type="Gene3D" id="2.20.70.30">
    <property type="entry name" value="Nascent polypeptide-associated complex domain"/>
    <property type="match status" value="1"/>
</dbReference>
<gene>
    <name evidence="4" type="primary">nac</name>
    <name evidence="8" type="ORF">A7X95_04260</name>
    <name evidence="7" type="ORF">T478_1320</name>
</gene>
<feature type="domain" description="NAC-A/B" evidence="6">
    <location>
        <begin position="7"/>
        <end position="76"/>
    </location>
</feature>
<evidence type="ECO:0000313" key="8">
    <source>
        <dbReference type="EMBL" id="PTL87140.1"/>
    </source>
</evidence>
<proteinExistence type="inferred from homology"/>
<evidence type="ECO:0000256" key="3">
    <source>
        <dbReference type="ARBA" id="ARBA00022927"/>
    </source>
</evidence>
<dbReference type="InterPro" id="IPR009060">
    <property type="entry name" value="UBA-like_sf"/>
</dbReference>
<dbReference type="STRING" id="1410606.T478_1320"/>
<dbReference type="SMART" id="SM01407">
    <property type="entry name" value="NAC"/>
    <property type="match status" value="1"/>
</dbReference>
<evidence type="ECO:0000313" key="10">
    <source>
        <dbReference type="Proteomes" id="UP000241022"/>
    </source>
</evidence>
<dbReference type="HAMAP" id="MF_00814">
    <property type="entry name" value="NAC_arch"/>
    <property type="match status" value="1"/>
</dbReference>
<dbReference type="SUPFAM" id="SSF46934">
    <property type="entry name" value="UBA-like"/>
    <property type="match status" value="1"/>
</dbReference>
<dbReference type="AlphaFoldDB" id="A0A0A7UZ13"/>
<dbReference type="Pfam" id="PF19026">
    <property type="entry name" value="UBA_HYPK"/>
    <property type="match status" value="1"/>
</dbReference>
<reference evidence="8" key="2">
    <citation type="submission" date="2016-05" db="EMBL/GenBank/DDBJ databases">
        <authorList>
            <person name="Lavstsen T."/>
            <person name="Jespersen J.S."/>
        </authorList>
    </citation>
    <scope>NUCLEOTIDE SEQUENCE [LARGE SCALE GENOMIC DNA]</scope>
    <source>
        <strain evidence="8">U25</strain>
    </source>
</reference>
<dbReference type="CDD" id="cd14359">
    <property type="entry name" value="UBA_AeNAC"/>
    <property type="match status" value="1"/>
</dbReference>
<keyword evidence="2 4" id="KW-0694">RNA-binding</keyword>
<keyword evidence="3 4" id="KW-0653">Protein transport</keyword>
<dbReference type="InterPro" id="IPR044034">
    <property type="entry name" value="NAC-like_UBA"/>
</dbReference>
<dbReference type="Proteomes" id="UP000241022">
    <property type="component" value="Unassembled WGS sequence"/>
</dbReference>
<accession>A0A0A7UZ13</accession>
<comment type="similarity">
    <text evidence="4">Belongs to the NAC-alpha family.</text>
</comment>
<dbReference type="InterPro" id="IPR002715">
    <property type="entry name" value="Nas_poly-pep-assoc_cplx_dom"/>
</dbReference>
<dbReference type="EMBL" id="LXWN01000002">
    <property type="protein sequence ID" value="PTL87140.1"/>
    <property type="molecule type" value="Genomic_DNA"/>
</dbReference>
<reference evidence="8 10" key="3">
    <citation type="submission" date="2018-04" db="EMBL/GenBank/DDBJ databases">
        <title>Transcriptomics of ammonia oxidizing archaea.</title>
        <authorList>
            <person name="Carini P."/>
        </authorList>
    </citation>
    <scope>NUCLEOTIDE SEQUENCE [LARGE SCALE GENOMIC DNA]</scope>
    <source>
        <strain evidence="8 10">U25</strain>
    </source>
</reference>
<keyword evidence="10" id="KW-1185">Reference proteome</keyword>
<protein>
    <recommendedName>
        <fullName evidence="4 5">Nascent polypeptide-associated complex protein</fullName>
    </recommendedName>
</protein>
<sequence length="117" mass="13075">MMGGGGRGGNRQMRRMMDKMGMDMEEVNNVQEVIIKTDKKEIIISKPAVTEMKTKDSSIFQVVADSYEEKELEVQIFSDEDISLICQQANVDEEAAKNALQECDGDLARAILLLTTN</sequence>
<evidence type="ECO:0000256" key="4">
    <source>
        <dbReference type="HAMAP-Rule" id="MF_00814"/>
    </source>
</evidence>
<dbReference type="Proteomes" id="UP000030944">
    <property type="component" value="Chromosome"/>
</dbReference>
<evidence type="ECO:0000256" key="2">
    <source>
        <dbReference type="ARBA" id="ARBA00022884"/>
    </source>
</evidence>
<dbReference type="HOGENOM" id="CLU_146475_1_0_2"/>
<evidence type="ECO:0000313" key="9">
    <source>
        <dbReference type="Proteomes" id="UP000030944"/>
    </source>
</evidence>
<dbReference type="KEGG" id="nbv:T478_1320"/>
<evidence type="ECO:0000256" key="5">
    <source>
        <dbReference type="NCBIfam" id="TIGR00264"/>
    </source>
</evidence>
<organism evidence="7 9">
    <name type="scientific">Candidatus Nitrosopelagicus brevis</name>
    <dbReference type="NCBI Taxonomy" id="1410606"/>
    <lineage>
        <taxon>Archaea</taxon>
        <taxon>Nitrososphaerota</taxon>
    </lineage>
</organism>
<dbReference type="CDD" id="cd22054">
    <property type="entry name" value="NAC_NACA"/>
    <property type="match status" value="1"/>
</dbReference>
<reference evidence="7 9" key="1">
    <citation type="journal article" date="2015" name="Proc. Natl. Acad. Sci. U.S.A.">
        <title>Genomic and proteomic characterization of "Candidatus Nitrosopelagicus brevis": An ammonia-oxidizing archaeon from the open ocean.</title>
        <authorList>
            <person name="Santoro A.E."/>
            <person name="Dupont C.L."/>
            <person name="Richter R.A."/>
            <person name="Craig M.T."/>
            <person name="Carini P."/>
            <person name="McIlvin M.R."/>
            <person name="Yang Y."/>
            <person name="Orsi W.D."/>
            <person name="Moran D.M."/>
            <person name="Saito M.A."/>
        </authorList>
    </citation>
    <scope>NUCLEOTIDE SEQUENCE [LARGE SCALE GENOMIC DNA]</scope>
    <source>
        <strain evidence="7">CN25</strain>
        <strain evidence="9">V2</strain>
    </source>
</reference>